<feature type="domain" description="EF-hand" evidence="4">
    <location>
        <begin position="56"/>
        <end position="91"/>
    </location>
</feature>
<proteinExistence type="predicted"/>
<dbReference type="Proteomes" id="UP000504607">
    <property type="component" value="Chromosome 4"/>
</dbReference>
<evidence type="ECO:0000256" key="3">
    <source>
        <dbReference type="ARBA" id="ARBA00022837"/>
    </source>
</evidence>
<dbReference type="PROSITE" id="PS50222">
    <property type="entry name" value="EF_HAND_2"/>
    <property type="match status" value="3"/>
</dbReference>
<dbReference type="InterPro" id="IPR011992">
    <property type="entry name" value="EF-hand-dom_pair"/>
</dbReference>
<dbReference type="OrthoDB" id="26525at2759"/>
<dbReference type="AlphaFoldDB" id="A0A6I9R0S9"/>
<dbReference type="InterPro" id="IPR039647">
    <property type="entry name" value="EF_hand_pair_protein_CML-like"/>
</dbReference>
<dbReference type="GO" id="GO:0043226">
    <property type="term" value="C:organelle"/>
    <property type="evidence" value="ECO:0007669"/>
    <property type="project" value="UniProtKB-ARBA"/>
</dbReference>
<protein>
    <submittedName>
        <fullName evidence="6">Probable calcium-binding protein CML29</fullName>
    </submittedName>
</protein>
<keyword evidence="2" id="KW-0677">Repeat</keyword>
<keyword evidence="3" id="KW-0106">Calcium</keyword>
<dbReference type="CDD" id="cd00051">
    <property type="entry name" value="EFh"/>
    <property type="match status" value="1"/>
</dbReference>
<evidence type="ECO:0000256" key="1">
    <source>
        <dbReference type="ARBA" id="ARBA00022723"/>
    </source>
</evidence>
<dbReference type="GO" id="GO:0005509">
    <property type="term" value="F:calcium ion binding"/>
    <property type="evidence" value="ECO:0007669"/>
    <property type="project" value="InterPro"/>
</dbReference>
<dbReference type="InParanoid" id="A0A6I9R0S9"/>
<keyword evidence="5" id="KW-1185">Reference proteome</keyword>
<dbReference type="SUPFAM" id="SSF47473">
    <property type="entry name" value="EF-hand"/>
    <property type="match status" value="1"/>
</dbReference>
<dbReference type="SMART" id="SM00054">
    <property type="entry name" value="EFh"/>
    <property type="match status" value="3"/>
</dbReference>
<dbReference type="Gene3D" id="1.10.238.10">
    <property type="entry name" value="EF-hand"/>
    <property type="match status" value="2"/>
</dbReference>
<evidence type="ECO:0000259" key="4">
    <source>
        <dbReference type="PROSITE" id="PS50222"/>
    </source>
</evidence>
<evidence type="ECO:0000313" key="5">
    <source>
        <dbReference type="Proteomes" id="UP000504607"/>
    </source>
</evidence>
<dbReference type="PROSITE" id="PS00018">
    <property type="entry name" value="EF_HAND_1"/>
    <property type="match status" value="3"/>
</dbReference>
<dbReference type="Pfam" id="PF13499">
    <property type="entry name" value="EF-hand_7"/>
    <property type="match status" value="1"/>
</dbReference>
<reference evidence="6" key="1">
    <citation type="submission" date="2025-08" db="UniProtKB">
        <authorList>
            <consortium name="RefSeq"/>
        </authorList>
    </citation>
    <scope>IDENTIFICATION</scope>
</reference>
<dbReference type="Pfam" id="PF13202">
    <property type="entry name" value="EF-hand_5"/>
    <property type="match status" value="1"/>
</dbReference>
<dbReference type="RefSeq" id="XP_010918595.1">
    <property type="nucleotide sequence ID" value="XM_010920293.2"/>
</dbReference>
<keyword evidence="1" id="KW-0479">Metal-binding</keyword>
<feature type="domain" description="EF-hand" evidence="4">
    <location>
        <begin position="130"/>
        <end position="163"/>
    </location>
</feature>
<dbReference type="InterPro" id="IPR002048">
    <property type="entry name" value="EF_hand_dom"/>
</dbReference>
<organism evidence="5 6">
    <name type="scientific">Elaeis guineensis var. tenera</name>
    <name type="common">Oil palm</name>
    <dbReference type="NCBI Taxonomy" id="51953"/>
    <lineage>
        <taxon>Eukaryota</taxon>
        <taxon>Viridiplantae</taxon>
        <taxon>Streptophyta</taxon>
        <taxon>Embryophyta</taxon>
        <taxon>Tracheophyta</taxon>
        <taxon>Spermatophyta</taxon>
        <taxon>Magnoliopsida</taxon>
        <taxon>Liliopsida</taxon>
        <taxon>Arecaceae</taxon>
        <taxon>Arecoideae</taxon>
        <taxon>Cocoseae</taxon>
        <taxon>Elaeidinae</taxon>
        <taxon>Elaeis</taxon>
    </lineage>
</organism>
<evidence type="ECO:0000313" key="6">
    <source>
        <dbReference type="RefSeq" id="XP_010918595.1"/>
    </source>
</evidence>
<name>A0A6I9R0S9_ELAGV</name>
<evidence type="ECO:0000256" key="2">
    <source>
        <dbReference type="ARBA" id="ARBA00022737"/>
    </source>
</evidence>
<dbReference type="FunFam" id="1.10.238.10:FF:000178">
    <property type="entry name" value="Calmodulin-2 A"/>
    <property type="match status" value="1"/>
</dbReference>
<dbReference type="InterPro" id="IPR018247">
    <property type="entry name" value="EF_Hand_1_Ca_BS"/>
</dbReference>
<feature type="domain" description="EF-hand" evidence="4">
    <location>
        <begin position="20"/>
        <end position="55"/>
    </location>
</feature>
<sequence length="163" mass="17609">MAAPQHSQPRSLSPDLEVLSYVNSLMEVFKAFDSNSDGLITCDELGGIMGSLGYNMSEREVNDMMRRGDTDRDGLLSMQEFLEMNTRELDLGDLVDLLQAAVRALGLEMGNDEVVTGAELYNVLCSMGGASMEDCMDIIACLDGDGDGAVSLQDLQCIVQALL</sequence>
<dbReference type="PANTHER" id="PTHR10891">
    <property type="entry name" value="EF-HAND CALCIUM-BINDING DOMAIN CONTAINING PROTEIN"/>
    <property type="match status" value="1"/>
</dbReference>
<gene>
    <name evidence="6" type="primary">LOC105042924</name>
</gene>
<accession>A0A6I9R0S9</accession>